<dbReference type="InterPro" id="IPR000719">
    <property type="entry name" value="Prot_kinase_dom"/>
</dbReference>
<dbReference type="GO" id="GO:0004672">
    <property type="term" value="F:protein kinase activity"/>
    <property type="evidence" value="ECO:0007669"/>
    <property type="project" value="InterPro"/>
</dbReference>
<dbReference type="STRING" id="3469.A0A4Y7JW38"/>
<dbReference type="Proteomes" id="UP000316621">
    <property type="component" value="Chromosome 6"/>
</dbReference>
<protein>
    <recommendedName>
        <fullName evidence="3">Protein kinase domain-containing protein</fullName>
    </recommendedName>
</protein>
<dbReference type="Pfam" id="PF00069">
    <property type="entry name" value="Pkinase"/>
    <property type="match status" value="1"/>
</dbReference>
<dbReference type="GO" id="GO:0005524">
    <property type="term" value="F:ATP binding"/>
    <property type="evidence" value="ECO:0007669"/>
    <property type="project" value="UniProtKB-UniRule"/>
</dbReference>
<proteinExistence type="inferred from homology"/>
<dbReference type="Gene3D" id="3.30.200.20">
    <property type="entry name" value="Phosphorylase Kinase, domain 1"/>
    <property type="match status" value="1"/>
</dbReference>
<name>A0A4Y7JW38_PAPSO</name>
<dbReference type="OrthoDB" id="248923at2759"/>
<evidence type="ECO:0000313" key="4">
    <source>
        <dbReference type="EMBL" id="RZC64796.1"/>
    </source>
</evidence>
<dbReference type="SMART" id="SM00220">
    <property type="entry name" value="S_TKc"/>
    <property type="match status" value="1"/>
</dbReference>
<dbReference type="FunFam" id="1.10.510.10:FF:000947">
    <property type="entry name" value="serine/threonine-protein kinase OSR1"/>
    <property type="match status" value="1"/>
</dbReference>
<dbReference type="AlphaFoldDB" id="A0A4Y7JW38"/>
<reference evidence="4 5" key="1">
    <citation type="journal article" date="2018" name="Science">
        <title>The opium poppy genome and morphinan production.</title>
        <authorList>
            <person name="Guo L."/>
            <person name="Winzer T."/>
            <person name="Yang X."/>
            <person name="Li Y."/>
            <person name="Ning Z."/>
            <person name="He Z."/>
            <person name="Teodor R."/>
            <person name="Lu Y."/>
            <person name="Bowser T.A."/>
            <person name="Graham I.A."/>
            <person name="Ye K."/>
        </authorList>
    </citation>
    <scope>NUCLEOTIDE SEQUENCE [LARGE SCALE GENOMIC DNA]</scope>
    <source>
        <strain evidence="5">cv. HN1</strain>
        <tissue evidence="4">Leaves</tissue>
    </source>
</reference>
<comment type="similarity">
    <text evidence="1">Belongs to the protein kinase superfamily. STE Ser/Thr protein kinase family. STE20 subfamily.</text>
</comment>
<dbReference type="InterPro" id="IPR011009">
    <property type="entry name" value="Kinase-like_dom_sf"/>
</dbReference>
<dbReference type="Gene3D" id="1.10.510.10">
    <property type="entry name" value="Transferase(Phosphotransferase) domain 1"/>
    <property type="match status" value="1"/>
</dbReference>
<dbReference type="PANTHER" id="PTHR48014">
    <property type="entry name" value="SERINE/THREONINE-PROTEIN KINASE FRAY2"/>
    <property type="match status" value="1"/>
</dbReference>
<dbReference type="OMA" id="HGEGHIH"/>
<dbReference type="PROSITE" id="PS50011">
    <property type="entry name" value="PROTEIN_KINASE_DOM"/>
    <property type="match status" value="1"/>
</dbReference>
<dbReference type="PANTHER" id="PTHR48014:SF24">
    <property type="entry name" value="PROTEIN KINASE SUPERFAMILY PROTEIN"/>
    <property type="match status" value="1"/>
</dbReference>
<feature type="domain" description="Protein kinase" evidence="3">
    <location>
        <begin position="13"/>
        <end position="271"/>
    </location>
</feature>
<keyword evidence="5" id="KW-1185">Reference proteome</keyword>
<dbReference type="InterPro" id="IPR047173">
    <property type="entry name" value="STRAD_A/B-like"/>
</dbReference>
<keyword evidence="2" id="KW-0067">ATP-binding</keyword>
<evidence type="ECO:0000259" key="3">
    <source>
        <dbReference type="PROSITE" id="PS50011"/>
    </source>
</evidence>
<evidence type="ECO:0000313" key="5">
    <source>
        <dbReference type="Proteomes" id="UP000316621"/>
    </source>
</evidence>
<accession>A0A4Y7JW38</accession>
<keyword evidence="2" id="KW-0547">Nucleotide-binding</keyword>
<organism evidence="4 5">
    <name type="scientific">Papaver somniferum</name>
    <name type="common">Opium poppy</name>
    <dbReference type="NCBI Taxonomy" id="3469"/>
    <lineage>
        <taxon>Eukaryota</taxon>
        <taxon>Viridiplantae</taxon>
        <taxon>Streptophyta</taxon>
        <taxon>Embryophyta</taxon>
        <taxon>Tracheophyta</taxon>
        <taxon>Spermatophyta</taxon>
        <taxon>Magnoliopsida</taxon>
        <taxon>Ranunculales</taxon>
        <taxon>Papaveraceae</taxon>
        <taxon>Papaveroideae</taxon>
        <taxon>Papaver</taxon>
    </lineage>
</organism>
<evidence type="ECO:0000256" key="1">
    <source>
        <dbReference type="ARBA" id="ARBA00008874"/>
    </source>
</evidence>
<dbReference type="InterPro" id="IPR017441">
    <property type="entry name" value="Protein_kinase_ATP_BS"/>
</dbReference>
<sequence>MERKNYPVGSENYHLVEEIGRGSSSTVFRAICKPLHETVAIKILYLDQNDLGSIAYEAQTMMLVDHPNLQKAHCSFVSDHYLWIVMPFMAAGCCLRIMKSDFPNGYEEAVIATILRGVLRGLEYMHHHGDIHRDVKAGNILVDSDGAIKLSDFGVSASLFDAGDRQCSRNAFVGTPCWMAPEVIMEQNYGYKADIWSFGITALELAHGHAPSSEFLPSEVLYRTLRAASPGLDHKTDKKFSNSFMKMIDMCLNKDPCERPSAQHLLKHSFFKKARSGDYIVRKILTGLPTVGDRATEIVVKEEDLVAKKRKISQDEYNEGIIAWNFEVEDLKTWSSQQVLDGEASTSCKDQVVVQQRGRFTVVIEIDEHNAQCQKLGKKKCSLNRNDK</sequence>
<dbReference type="EMBL" id="CM010720">
    <property type="protein sequence ID" value="RZC64796.1"/>
    <property type="molecule type" value="Genomic_DNA"/>
</dbReference>
<dbReference type="GO" id="GO:0043539">
    <property type="term" value="F:protein serine/threonine kinase activator activity"/>
    <property type="evidence" value="ECO:0007669"/>
    <property type="project" value="InterPro"/>
</dbReference>
<dbReference type="SUPFAM" id="SSF56112">
    <property type="entry name" value="Protein kinase-like (PK-like)"/>
    <property type="match status" value="1"/>
</dbReference>
<gene>
    <name evidence="4" type="ORF">C5167_008493</name>
</gene>
<evidence type="ECO:0000256" key="2">
    <source>
        <dbReference type="PROSITE-ProRule" id="PRU10141"/>
    </source>
</evidence>
<dbReference type="PROSITE" id="PS00107">
    <property type="entry name" value="PROTEIN_KINASE_ATP"/>
    <property type="match status" value="1"/>
</dbReference>
<feature type="binding site" evidence="2">
    <location>
        <position position="42"/>
    </location>
    <ligand>
        <name>ATP</name>
        <dbReference type="ChEBI" id="CHEBI:30616"/>
    </ligand>
</feature>
<dbReference type="Gramene" id="RZC64796">
    <property type="protein sequence ID" value="RZC64796"/>
    <property type="gene ID" value="C5167_008493"/>
</dbReference>